<reference evidence="1 2" key="1">
    <citation type="submission" date="2019-02" db="EMBL/GenBank/DDBJ databases">
        <title>Deep-cultivation of Planctomycetes and their phenomic and genomic characterization uncovers novel biology.</title>
        <authorList>
            <person name="Wiegand S."/>
            <person name="Jogler M."/>
            <person name="Boedeker C."/>
            <person name="Pinto D."/>
            <person name="Vollmers J."/>
            <person name="Rivas-Marin E."/>
            <person name="Kohn T."/>
            <person name="Peeters S.H."/>
            <person name="Heuer A."/>
            <person name="Rast P."/>
            <person name="Oberbeckmann S."/>
            <person name="Bunk B."/>
            <person name="Jeske O."/>
            <person name="Meyerdierks A."/>
            <person name="Storesund J.E."/>
            <person name="Kallscheuer N."/>
            <person name="Luecker S."/>
            <person name="Lage O.M."/>
            <person name="Pohl T."/>
            <person name="Merkel B.J."/>
            <person name="Hornburger P."/>
            <person name="Mueller R.-W."/>
            <person name="Bruemmer F."/>
            <person name="Labrenz M."/>
            <person name="Spormann A.M."/>
            <person name="Op den Camp H."/>
            <person name="Overmann J."/>
            <person name="Amann R."/>
            <person name="Jetten M.S.M."/>
            <person name="Mascher T."/>
            <person name="Medema M.H."/>
            <person name="Devos D.P."/>
            <person name="Kaster A.-K."/>
            <person name="Ovreas L."/>
            <person name="Rohde M."/>
            <person name="Galperin M.Y."/>
            <person name="Jogler C."/>
        </authorList>
    </citation>
    <scope>NUCLEOTIDE SEQUENCE [LARGE SCALE GENOMIC DNA]</scope>
    <source>
        <strain evidence="1 2">Pan216</strain>
    </source>
</reference>
<evidence type="ECO:0000313" key="2">
    <source>
        <dbReference type="Proteomes" id="UP000317093"/>
    </source>
</evidence>
<dbReference type="EMBL" id="CP036279">
    <property type="protein sequence ID" value="QDU60667.1"/>
    <property type="molecule type" value="Genomic_DNA"/>
</dbReference>
<dbReference type="OrthoDB" id="289828at2"/>
<keyword evidence="2" id="KW-1185">Reference proteome</keyword>
<dbReference type="RefSeq" id="WP_145256871.1">
    <property type="nucleotide sequence ID" value="NZ_CP036279.1"/>
</dbReference>
<protein>
    <submittedName>
        <fullName evidence="1">Uncharacterized protein</fullName>
    </submittedName>
</protein>
<dbReference type="AlphaFoldDB" id="A0A518B129"/>
<accession>A0A518B129</accession>
<gene>
    <name evidence="1" type="ORF">Pan216_15150</name>
</gene>
<dbReference type="InterPro" id="IPR053855">
    <property type="entry name" value="DUF6931"/>
</dbReference>
<dbReference type="Pfam" id="PF22011">
    <property type="entry name" value="DUF6931"/>
    <property type="match status" value="1"/>
</dbReference>
<sequence>MMDQMEPAIDELVPAQQVLTREFTKLSRPARALIHPAQTCGDYLETLVDEQLLEDALDFIGHALPLRHAIWWGCCCIAAVTPPETLEGKDRKAFAGTCRWVADPTDRRREYVHRVTRVVTDVTASILLARAAGYPNMKLPEPLAALKRNFKKEGVIAAVNIATLDGDDVDATRRQFLEIGLDVSRGKTVWHPPQN</sequence>
<evidence type="ECO:0000313" key="1">
    <source>
        <dbReference type="EMBL" id="QDU60667.1"/>
    </source>
</evidence>
<organism evidence="1 2">
    <name type="scientific">Kolteria novifilia</name>
    <dbReference type="NCBI Taxonomy" id="2527975"/>
    <lineage>
        <taxon>Bacteria</taxon>
        <taxon>Pseudomonadati</taxon>
        <taxon>Planctomycetota</taxon>
        <taxon>Planctomycetia</taxon>
        <taxon>Kolteriales</taxon>
        <taxon>Kolteriaceae</taxon>
        <taxon>Kolteria</taxon>
    </lineage>
</organism>
<name>A0A518B129_9BACT</name>
<dbReference type="Proteomes" id="UP000317093">
    <property type="component" value="Chromosome"/>
</dbReference>
<dbReference type="KEGG" id="knv:Pan216_15150"/>
<proteinExistence type="predicted"/>